<accession>A0ABV9NIK5</accession>
<reference evidence="3" key="1">
    <citation type="journal article" date="2019" name="Int. J. Syst. Evol. Microbiol.">
        <title>The Global Catalogue of Microorganisms (GCM) 10K type strain sequencing project: providing services to taxonomists for standard genome sequencing and annotation.</title>
        <authorList>
            <consortium name="The Broad Institute Genomics Platform"/>
            <consortium name="The Broad Institute Genome Sequencing Center for Infectious Disease"/>
            <person name="Wu L."/>
            <person name="Ma J."/>
        </authorList>
    </citation>
    <scope>NUCLEOTIDE SEQUENCE [LARGE SCALE GENOMIC DNA]</scope>
    <source>
        <strain evidence="3">CGMCC 1.13574</strain>
    </source>
</reference>
<sequence>GRIDGSLTATSNGGNVGQSGALSVGGTAGIDAGSGDIALADAGNAFGDVVTLTGGVAAIHDSGGLTLGTLDVAGLTASSGGALNLGQGRIGGDLVAASGGNAITQSGALTVDGTSALDAGRATIDLTHAGNDFGGAVSLTGGTVTIRDANALTLGTLDVTALDAASGATLDLGQGDIAGNLTANAGGAVSQTGALAVGGMTTIDANGHAIVLDDAGNDFAGVVNLAGGAAAIRDANALRLGMLDVAALDATAAAALDLGQGDIAGGLIANAGGAVSQSGALAVGGTTRIDANGHAIALADAGNDFAGVVNLAGGATAIRDANALTLGALDVAALDATAAGALDLGQGDIAGDLTANAGGAVSQAGALTVGGTTRIDANGHTIVLDDIDNDFGGTVSLAGGTVAIRDANALRFGTLDVAALDAVSGGALDLGQGAIAGDLAANAGGAVSQVGALTVGGTTRVDANGHAIALADAGNDFAGVVNLAGGATAIRGANALTLGTLDVTALDATAGGALNLGQGDIAGDLTANAGGAVTQSGALTVDGTTTVDANGHAIVLDDAGNDFAGTVNLAGGATAIRDANGLRLGALDVAALDVAAGGALDLGQGGIAGNLTVDASGAVSQRAALTVGGTTTIDANGHAIALADAGNDFRGVVSLIGGDTIIRDVNALALGTLDVGALNATSHGDLGLGRGSVLGDLVATTNGGAVTQSGALGVGGSVRIDSQAGGGSSRMAGTITLADGGNDFRGGVHLRGGDTTIRDANQLTLGTLDVGALTATSQGELDLGQGSIRGDLDARSNGGDIGQSGALRIGGETVLAAGNGDIVLDDIGNDFVGGVRAGGHGVRLADANDLHVLGLDSGGGDVSLHALGRLTVPALDVGGGALTLINGTGSLTTHGALRGAEISLSAQDDIVLAHDIAAGRLALEAGGDIAQQGGALAADALTGRAGGVVSLEGANAVAAVGGFTAGAFTLRTSGPLAVTGDLVADGPLSLHVGQGGLALAATAQGRDVRLEVDGDIEAGGAGRIGAGTLSGHAGGATRLGGADGFVDNRIGILGDFRSHGGFSLSNGQDLTLSSLNGSAHSVDAGEAAFHLSLQGSLRQAGTAPILNGTGSYAVTGGIGTMDSPIYVVGHQPQVVQALGIPPAYFYATHVDGTPLPIEGNAVNVPTSVFSSRAQASLNRTVAYVDLGADASNYRPYGVVQPGVRLPADQQPECDPDFPSPECVEAQAASEPVASAHPGAAAQQRMWLQ</sequence>
<name>A0ABV9NIK5_9GAMM</name>
<keyword evidence="3" id="KW-1185">Reference proteome</keyword>
<gene>
    <name evidence="2" type="ORF">ACFO3Q_08045</name>
</gene>
<dbReference type="EMBL" id="JBHSGG010000023">
    <property type="protein sequence ID" value="MFC4728116.1"/>
    <property type="molecule type" value="Genomic_DNA"/>
</dbReference>
<evidence type="ECO:0000256" key="1">
    <source>
        <dbReference type="SAM" id="MobiDB-lite"/>
    </source>
</evidence>
<dbReference type="Proteomes" id="UP001595892">
    <property type="component" value="Unassembled WGS sequence"/>
</dbReference>
<organism evidence="2 3">
    <name type="scientific">Coralloluteibacterium thermophilum</name>
    <dbReference type="NCBI Taxonomy" id="2707049"/>
    <lineage>
        <taxon>Bacteria</taxon>
        <taxon>Pseudomonadati</taxon>
        <taxon>Pseudomonadota</taxon>
        <taxon>Gammaproteobacteria</taxon>
        <taxon>Lysobacterales</taxon>
        <taxon>Lysobacteraceae</taxon>
        <taxon>Coralloluteibacterium</taxon>
    </lineage>
</organism>
<proteinExistence type="predicted"/>
<feature type="non-terminal residue" evidence="2">
    <location>
        <position position="1"/>
    </location>
</feature>
<evidence type="ECO:0000313" key="3">
    <source>
        <dbReference type="Proteomes" id="UP001595892"/>
    </source>
</evidence>
<comment type="caution">
    <text evidence="2">The sequence shown here is derived from an EMBL/GenBank/DDBJ whole genome shotgun (WGS) entry which is preliminary data.</text>
</comment>
<feature type="region of interest" description="Disordered" evidence="1">
    <location>
        <begin position="1227"/>
        <end position="1248"/>
    </location>
</feature>
<dbReference type="RefSeq" id="WP_377004140.1">
    <property type="nucleotide sequence ID" value="NZ_JBHSGG010000023.1"/>
</dbReference>
<protein>
    <submittedName>
        <fullName evidence="2">Beta strand repeat-containing protein</fullName>
    </submittedName>
</protein>
<dbReference type="Pfam" id="PF18886">
    <property type="entry name" value="DUF5649"/>
    <property type="match status" value="10"/>
</dbReference>
<dbReference type="InterPro" id="IPR043709">
    <property type="entry name" value="DUF5649"/>
</dbReference>
<evidence type="ECO:0000313" key="2">
    <source>
        <dbReference type="EMBL" id="MFC4728116.1"/>
    </source>
</evidence>